<comment type="caution">
    <text evidence="1">The sequence shown here is derived from an EMBL/GenBank/DDBJ whole genome shotgun (WGS) entry which is preliminary data.</text>
</comment>
<gene>
    <name evidence="1" type="ORF">AVEN_100744_1</name>
</gene>
<dbReference type="AlphaFoldDB" id="A0A4Y2PHW9"/>
<dbReference type="Proteomes" id="UP000499080">
    <property type="component" value="Unassembled WGS sequence"/>
</dbReference>
<sequence length="82" mass="9539">MDNQTSKTEEQTDGIGLILKERQVRDSEKLLKRDKSSYKHMLKRMQKGDNEKLPKSKTADLSRMLKGVLIEDSEKLKSNIIY</sequence>
<dbReference type="EMBL" id="BGPR01011324">
    <property type="protein sequence ID" value="GBN50732.1"/>
    <property type="molecule type" value="Genomic_DNA"/>
</dbReference>
<name>A0A4Y2PHW9_ARAVE</name>
<organism evidence="1 2">
    <name type="scientific">Araneus ventricosus</name>
    <name type="common">Orbweaver spider</name>
    <name type="synonym">Epeira ventricosa</name>
    <dbReference type="NCBI Taxonomy" id="182803"/>
    <lineage>
        <taxon>Eukaryota</taxon>
        <taxon>Metazoa</taxon>
        <taxon>Ecdysozoa</taxon>
        <taxon>Arthropoda</taxon>
        <taxon>Chelicerata</taxon>
        <taxon>Arachnida</taxon>
        <taxon>Araneae</taxon>
        <taxon>Araneomorphae</taxon>
        <taxon>Entelegynae</taxon>
        <taxon>Araneoidea</taxon>
        <taxon>Araneidae</taxon>
        <taxon>Araneus</taxon>
    </lineage>
</organism>
<reference evidence="1 2" key="1">
    <citation type="journal article" date="2019" name="Sci. Rep.">
        <title>Orb-weaving spider Araneus ventricosus genome elucidates the spidroin gene catalogue.</title>
        <authorList>
            <person name="Kono N."/>
            <person name="Nakamura H."/>
            <person name="Ohtoshi R."/>
            <person name="Moran D.A.P."/>
            <person name="Shinohara A."/>
            <person name="Yoshida Y."/>
            <person name="Fujiwara M."/>
            <person name="Mori M."/>
            <person name="Tomita M."/>
            <person name="Arakawa K."/>
        </authorList>
    </citation>
    <scope>NUCLEOTIDE SEQUENCE [LARGE SCALE GENOMIC DNA]</scope>
</reference>
<proteinExistence type="predicted"/>
<evidence type="ECO:0000313" key="1">
    <source>
        <dbReference type="EMBL" id="GBN50732.1"/>
    </source>
</evidence>
<accession>A0A4Y2PHW9</accession>
<evidence type="ECO:0000313" key="2">
    <source>
        <dbReference type="Proteomes" id="UP000499080"/>
    </source>
</evidence>
<protein>
    <submittedName>
        <fullName evidence="1">Uncharacterized protein</fullName>
    </submittedName>
</protein>
<keyword evidence="2" id="KW-1185">Reference proteome</keyword>